<feature type="region of interest" description="Disordered" evidence="6">
    <location>
        <begin position="768"/>
        <end position="793"/>
    </location>
</feature>
<evidence type="ECO:0000256" key="2">
    <source>
        <dbReference type="ARBA" id="ARBA00023015"/>
    </source>
</evidence>
<dbReference type="Gene3D" id="1.10.10.60">
    <property type="entry name" value="Homeodomain-like"/>
    <property type="match status" value="5"/>
</dbReference>
<feature type="compositionally biased region" description="Basic residues" evidence="6">
    <location>
        <begin position="637"/>
        <end position="652"/>
    </location>
</feature>
<keyword evidence="5" id="KW-0539">Nucleus</keyword>
<dbReference type="GO" id="GO:0042796">
    <property type="term" value="P:snRNA transcription by RNA polymerase III"/>
    <property type="evidence" value="ECO:0007669"/>
    <property type="project" value="TreeGrafter"/>
</dbReference>
<keyword evidence="3" id="KW-0238">DNA-binding</keyword>
<evidence type="ECO:0000313" key="9">
    <source>
        <dbReference type="EMBL" id="KAK1377588.1"/>
    </source>
</evidence>
<feature type="domain" description="Myb-like" evidence="7">
    <location>
        <begin position="379"/>
        <end position="431"/>
    </location>
</feature>
<evidence type="ECO:0000313" key="10">
    <source>
        <dbReference type="Proteomes" id="UP001237642"/>
    </source>
</evidence>
<dbReference type="InterPro" id="IPR051575">
    <property type="entry name" value="Myb-like_DNA-bd"/>
</dbReference>
<feature type="domain" description="Myb-like" evidence="7">
    <location>
        <begin position="486"/>
        <end position="537"/>
    </location>
</feature>
<dbReference type="Proteomes" id="UP001237642">
    <property type="component" value="Unassembled WGS sequence"/>
</dbReference>
<evidence type="ECO:0000256" key="3">
    <source>
        <dbReference type="ARBA" id="ARBA00023125"/>
    </source>
</evidence>
<dbReference type="InterPro" id="IPR009057">
    <property type="entry name" value="Homeodomain-like_sf"/>
</dbReference>
<dbReference type="PROSITE" id="PS51294">
    <property type="entry name" value="HTH_MYB"/>
    <property type="match status" value="3"/>
</dbReference>
<dbReference type="GO" id="GO:0042795">
    <property type="term" value="P:snRNA transcription by RNA polymerase II"/>
    <property type="evidence" value="ECO:0007669"/>
    <property type="project" value="TreeGrafter"/>
</dbReference>
<dbReference type="PANTHER" id="PTHR46621:SF1">
    <property type="entry name" value="SNRNA-ACTIVATING PROTEIN COMPLEX SUBUNIT 4"/>
    <property type="match status" value="1"/>
</dbReference>
<evidence type="ECO:0000256" key="1">
    <source>
        <dbReference type="ARBA" id="ARBA00004123"/>
    </source>
</evidence>
<dbReference type="EMBL" id="JAUIZM010000006">
    <property type="protein sequence ID" value="KAK1377588.1"/>
    <property type="molecule type" value="Genomic_DNA"/>
</dbReference>
<gene>
    <name evidence="9" type="ORF">POM88_024332</name>
</gene>
<feature type="region of interest" description="Disordered" evidence="6">
    <location>
        <begin position="636"/>
        <end position="658"/>
    </location>
</feature>
<feature type="domain" description="Myb-like" evidence="7">
    <location>
        <begin position="283"/>
        <end position="378"/>
    </location>
</feature>
<feature type="domain" description="HTH myb-type" evidence="8">
    <location>
        <begin position="489"/>
        <end position="537"/>
    </location>
</feature>
<dbReference type="Pfam" id="PF00249">
    <property type="entry name" value="Myb_DNA-binding"/>
    <property type="match status" value="4"/>
</dbReference>
<feature type="domain" description="HTH myb-type" evidence="8">
    <location>
        <begin position="538"/>
        <end position="592"/>
    </location>
</feature>
<dbReference type="CDD" id="cd00167">
    <property type="entry name" value="SANT"/>
    <property type="match status" value="3"/>
</dbReference>
<evidence type="ECO:0000259" key="7">
    <source>
        <dbReference type="PROSITE" id="PS50090"/>
    </source>
</evidence>
<feature type="domain" description="Myb-like" evidence="7">
    <location>
        <begin position="538"/>
        <end position="588"/>
    </location>
</feature>
<proteinExistence type="predicted"/>
<accession>A0AAD8I2N3</accession>
<dbReference type="GO" id="GO:0005634">
    <property type="term" value="C:nucleus"/>
    <property type="evidence" value="ECO:0007669"/>
    <property type="project" value="UniProtKB-SubCell"/>
</dbReference>
<dbReference type="GO" id="GO:0019185">
    <property type="term" value="C:snRNA-activating protein complex"/>
    <property type="evidence" value="ECO:0007669"/>
    <property type="project" value="TreeGrafter"/>
</dbReference>
<dbReference type="PROSITE" id="PS50090">
    <property type="entry name" value="MYB_LIKE"/>
    <property type="match status" value="5"/>
</dbReference>
<feature type="compositionally biased region" description="Acidic residues" evidence="6">
    <location>
        <begin position="768"/>
        <end position="778"/>
    </location>
</feature>
<sequence>MAEDWSDSDSDDFGLGDDMEALRRACDDSSSESSEDDLEYYRNIKERFSINDDDCVPLNLKPICVLPPVSLESDDDDCDGDLEILRDVQRRFTDCDGDLEILRDVQRRFTDNVSGSEEGGSVVIDSEKESEEGGKVNTSGCEEEVDVGGVSGFFEGDVVDDVEDFEGRETGLPKAAQAFLDAIKKNRLCQKYLRGKLMHIQSRIEENVKLGNRVKALKGIQFGCRRRTGLELSQKRDAFLQLIQATKVRVNAKGNAKSTRVMSYAPKENCHVANYKAMLEKFSDSMNRDKWSKQDDVNLAKGIKQQFQDMLLQKTYQNAERFSDSNEFDSIIESISDHDFTDENLREFLPKVNWEQLASMYTKGRSGAECEARWLNCADPLINKSSWTKSEEKKLLYIIQHKGISNWINIAASMGTNRTPFQCLAHYQRSLNPSIMKRDWTEDEDDKLCAAVAMYGESNWETIASSVLEGRTGTQCSNRWTKALHPKRKRKGKWIPDEDKRLKVAVMFFGAKNWRSVAKYVPERDHVQCRERWSNSLAPSVTLDKWSEEEDRRLEEAFEEYGPSWNKVASCVTKRTDNQCLRRWKILFPDEVPKLQMARKIKKLALPSNFVDREARRPAIGPSDFVHLRLSDSVPTAKKKKSCGKRKRKSRKLVSSADSYVSKLRSAKHKKVAQEICEGDEPPTREVQIASKKATGSRKKKTESSETISASRKVDTENTREASLCESESVDISNKEVGKLRGIDASKNRKKLKLSGKETKLTKLVNEDQVDTESDGVDCNEKSPGRSPERMLTDGDVAEPMVRDEERPLRCSTPEIIDSLNSRSSTVCGKRGRGKNSKPLRYVGFGDDMTVSPVSNQPRRSKRISSSECARSTEMVDASEIMVLLPSEVVKALLVNHDSCHFLYIFINRRMHAVGRQMQRSGSMKNKKWLQPQDSGLYGCNGGVQGPRFSKNVQKGGVTSGGENQSSLTSPSMSPNENSPGLFDLSSFDTKLLSEMILV</sequence>
<feature type="compositionally biased region" description="Basic and acidic residues" evidence="6">
    <location>
        <begin position="779"/>
        <end position="793"/>
    </location>
</feature>
<comment type="caution">
    <text evidence="9">The sequence shown here is derived from an EMBL/GenBank/DDBJ whole genome shotgun (WGS) entry which is preliminary data.</text>
</comment>
<dbReference type="GO" id="GO:0000978">
    <property type="term" value="F:RNA polymerase II cis-regulatory region sequence-specific DNA binding"/>
    <property type="evidence" value="ECO:0007669"/>
    <property type="project" value="TreeGrafter"/>
</dbReference>
<dbReference type="AlphaFoldDB" id="A0AAD8I2N3"/>
<comment type="subcellular location">
    <subcellularLocation>
        <location evidence="1">Nucleus</location>
    </subcellularLocation>
</comment>
<feature type="compositionally biased region" description="Polar residues" evidence="6">
    <location>
        <begin position="961"/>
        <end position="979"/>
    </location>
</feature>
<feature type="region of interest" description="Disordered" evidence="6">
    <location>
        <begin position="949"/>
        <end position="982"/>
    </location>
</feature>
<keyword evidence="2" id="KW-0805">Transcription regulation</keyword>
<reference evidence="9" key="1">
    <citation type="submission" date="2023-02" db="EMBL/GenBank/DDBJ databases">
        <title>Genome of toxic invasive species Heracleum sosnowskyi carries increased number of genes despite the absence of recent whole-genome duplications.</title>
        <authorList>
            <person name="Schelkunov M."/>
            <person name="Shtratnikova V."/>
            <person name="Makarenko M."/>
            <person name="Klepikova A."/>
            <person name="Omelchenko D."/>
            <person name="Novikova G."/>
            <person name="Obukhova E."/>
            <person name="Bogdanov V."/>
            <person name="Penin A."/>
            <person name="Logacheva M."/>
        </authorList>
    </citation>
    <scope>NUCLEOTIDE SEQUENCE</scope>
    <source>
        <strain evidence="9">Hsosn_3</strain>
        <tissue evidence="9">Leaf</tissue>
    </source>
</reference>
<keyword evidence="4" id="KW-0804">Transcription</keyword>
<evidence type="ECO:0000256" key="4">
    <source>
        <dbReference type="ARBA" id="ARBA00023163"/>
    </source>
</evidence>
<keyword evidence="10" id="KW-1185">Reference proteome</keyword>
<dbReference type="GO" id="GO:0001006">
    <property type="term" value="F:RNA polymerase III type 3 promoter sequence-specific DNA binding"/>
    <property type="evidence" value="ECO:0007669"/>
    <property type="project" value="TreeGrafter"/>
</dbReference>
<feature type="region of interest" description="Disordered" evidence="6">
    <location>
        <begin position="671"/>
        <end position="722"/>
    </location>
</feature>
<evidence type="ECO:0000256" key="6">
    <source>
        <dbReference type="SAM" id="MobiDB-lite"/>
    </source>
</evidence>
<dbReference type="InterPro" id="IPR017930">
    <property type="entry name" value="Myb_dom"/>
</dbReference>
<dbReference type="PANTHER" id="PTHR46621">
    <property type="entry name" value="SNRNA-ACTIVATING PROTEIN COMPLEX SUBUNIT 4"/>
    <property type="match status" value="1"/>
</dbReference>
<dbReference type="SMART" id="SM00717">
    <property type="entry name" value="SANT"/>
    <property type="match status" value="5"/>
</dbReference>
<protein>
    <submittedName>
        <fullName evidence="9">Myb-like protein L</fullName>
    </submittedName>
</protein>
<dbReference type="SUPFAM" id="SSF46689">
    <property type="entry name" value="Homeodomain-like"/>
    <property type="match status" value="3"/>
</dbReference>
<feature type="domain" description="HTH myb-type" evidence="8">
    <location>
        <begin position="432"/>
        <end position="488"/>
    </location>
</feature>
<reference evidence="9" key="2">
    <citation type="submission" date="2023-05" db="EMBL/GenBank/DDBJ databases">
        <authorList>
            <person name="Schelkunov M.I."/>
        </authorList>
    </citation>
    <scope>NUCLEOTIDE SEQUENCE</scope>
    <source>
        <strain evidence="9">Hsosn_3</strain>
        <tissue evidence="9">Leaf</tissue>
    </source>
</reference>
<organism evidence="9 10">
    <name type="scientific">Heracleum sosnowskyi</name>
    <dbReference type="NCBI Taxonomy" id="360622"/>
    <lineage>
        <taxon>Eukaryota</taxon>
        <taxon>Viridiplantae</taxon>
        <taxon>Streptophyta</taxon>
        <taxon>Embryophyta</taxon>
        <taxon>Tracheophyta</taxon>
        <taxon>Spermatophyta</taxon>
        <taxon>Magnoliopsida</taxon>
        <taxon>eudicotyledons</taxon>
        <taxon>Gunneridae</taxon>
        <taxon>Pentapetalae</taxon>
        <taxon>asterids</taxon>
        <taxon>campanulids</taxon>
        <taxon>Apiales</taxon>
        <taxon>Apiaceae</taxon>
        <taxon>Apioideae</taxon>
        <taxon>apioid superclade</taxon>
        <taxon>Tordylieae</taxon>
        <taxon>Tordyliinae</taxon>
        <taxon>Heracleum</taxon>
    </lineage>
</organism>
<dbReference type="InterPro" id="IPR001005">
    <property type="entry name" value="SANT/Myb"/>
</dbReference>
<evidence type="ECO:0000259" key="8">
    <source>
        <dbReference type="PROSITE" id="PS51294"/>
    </source>
</evidence>
<evidence type="ECO:0000256" key="5">
    <source>
        <dbReference type="ARBA" id="ARBA00023242"/>
    </source>
</evidence>
<name>A0AAD8I2N3_9APIA</name>
<feature type="domain" description="Myb-like" evidence="7">
    <location>
        <begin position="432"/>
        <end position="484"/>
    </location>
</feature>